<sequence length="125" mass="12990">MQRALLASLIALAASACAYRPDPTELVKIVDSPADVSACTRLGEVSPVMPTTPGTHRPVNVGFGLTLGSSTFGYAVEDMLQATVALGGTHLYLQQVSADWSLVRGIAYRCGSGAIRDAAVIRAKG</sequence>
<dbReference type="Proteomes" id="UP000519439">
    <property type="component" value="Unassembled WGS sequence"/>
</dbReference>
<comment type="caution">
    <text evidence="2">The sequence shown here is derived from an EMBL/GenBank/DDBJ whole genome shotgun (WGS) entry which is preliminary data.</text>
</comment>
<feature type="chain" id="PRO_5031411856" evidence="1">
    <location>
        <begin position="19"/>
        <end position="125"/>
    </location>
</feature>
<keyword evidence="1" id="KW-0732">Signal</keyword>
<evidence type="ECO:0000256" key="1">
    <source>
        <dbReference type="SAM" id="SignalP"/>
    </source>
</evidence>
<gene>
    <name evidence="2" type="ORF">GGR34_003605</name>
</gene>
<feature type="signal peptide" evidence="1">
    <location>
        <begin position="1"/>
        <end position="18"/>
    </location>
</feature>
<dbReference type="PROSITE" id="PS51257">
    <property type="entry name" value="PROKAR_LIPOPROTEIN"/>
    <property type="match status" value="1"/>
</dbReference>
<reference evidence="2 3" key="1">
    <citation type="submission" date="2020-08" db="EMBL/GenBank/DDBJ databases">
        <title>Genomic Encyclopedia of Type Strains, Phase IV (KMG-IV): sequencing the most valuable type-strain genomes for metagenomic binning, comparative biology and taxonomic classification.</title>
        <authorList>
            <person name="Goeker M."/>
        </authorList>
    </citation>
    <scope>NUCLEOTIDE SEQUENCE [LARGE SCALE GENOMIC DNA]</scope>
    <source>
        <strain evidence="2 3">DSM 15743</strain>
    </source>
</reference>
<keyword evidence="3" id="KW-1185">Reference proteome</keyword>
<dbReference type="EMBL" id="JACIDC010000016">
    <property type="protein sequence ID" value="MBB4041922.1"/>
    <property type="molecule type" value="Genomic_DNA"/>
</dbReference>
<protein>
    <submittedName>
        <fullName evidence="2">Uncharacterized protein</fullName>
    </submittedName>
</protein>
<proteinExistence type="predicted"/>
<accession>A0A7W6II80</accession>
<evidence type="ECO:0000313" key="3">
    <source>
        <dbReference type="Proteomes" id="UP000519439"/>
    </source>
</evidence>
<organism evidence="2 3">
    <name type="scientific">Microvirga flocculans</name>
    <dbReference type="NCBI Taxonomy" id="217168"/>
    <lineage>
        <taxon>Bacteria</taxon>
        <taxon>Pseudomonadati</taxon>
        <taxon>Pseudomonadota</taxon>
        <taxon>Alphaproteobacteria</taxon>
        <taxon>Hyphomicrobiales</taxon>
        <taxon>Methylobacteriaceae</taxon>
        <taxon>Microvirga</taxon>
    </lineage>
</organism>
<name>A0A7W6II80_9HYPH</name>
<dbReference type="RefSeq" id="WP_027317159.1">
    <property type="nucleotide sequence ID" value="NZ_JACIDC010000016.1"/>
</dbReference>
<evidence type="ECO:0000313" key="2">
    <source>
        <dbReference type="EMBL" id="MBB4041922.1"/>
    </source>
</evidence>
<dbReference type="AlphaFoldDB" id="A0A7W6II80"/>